<evidence type="ECO:0000256" key="1">
    <source>
        <dbReference type="ARBA" id="ARBA00004141"/>
    </source>
</evidence>
<evidence type="ECO:0000256" key="4">
    <source>
        <dbReference type="SAM" id="Phobius"/>
    </source>
</evidence>
<feature type="transmembrane region" description="Helical" evidence="4">
    <location>
        <begin position="266"/>
        <end position="286"/>
    </location>
</feature>
<feature type="transmembrane region" description="Helical" evidence="4">
    <location>
        <begin position="337"/>
        <end position="361"/>
    </location>
</feature>
<feature type="transmembrane region" description="Helical" evidence="4">
    <location>
        <begin position="145"/>
        <end position="163"/>
    </location>
</feature>
<feature type="compositionally biased region" description="Polar residues" evidence="3">
    <location>
        <begin position="1"/>
        <end position="11"/>
    </location>
</feature>
<accession>A0AAE0N2D6</accession>
<feature type="transmembrane region" description="Helical" evidence="4">
    <location>
        <begin position="235"/>
        <end position="254"/>
    </location>
</feature>
<comment type="similarity">
    <text evidence="2">Belongs to the major facilitator superfamily. Monocarboxylate porter (TC 2.A.1.13) family.</text>
</comment>
<gene>
    <name evidence="5" type="ORF">B0H63DRAFT_84464</name>
</gene>
<dbReference type="SUPFAM" id="SSF103473">
    <property type="entry name" value="MFS general substrate transporter"/>
    <property type="match status" value="1"/>
</dbReference>
<feature type="transmembrane region" description="Helical" evidence="4">
    <location>
        <begin position="436"/>
        <end position="459"/>
    </location>
</feature>
<feature type="compositionally biased region" description="Basic and acidic residues" evidence="3">
    <location>
        <begin position="34"/>
        <end position="53"/>
    </location>
</feature>
<dbReference type="Pfam" id="PF07690">
    <property type="entry name" value="MFS_1"/>
    <property type="match status" value="1"/>
</dbReference>
<dbReference type="GO" id="GO:0022857">
    <property type="term" value="F:transmembrane transporter activity"/>
    <property type="evidence" value="ECO:0007669"/>
    <property type="project" value="InterPro"/>
</dbReference>
<feature type="transmembrane region" description="Helical" evidence="4">
    <location>
        <begin position="307"/>
        <end position="331"/>
    </location>
</feature>
<feature type="transmembrane region" description="Helical" evidence="4">
    <location>
        <begin position="199"/>
        <end position="223"/>
    </location>
</feature>
<sequence length="502" mass="54054">MAPQQSSGESSTDLEKISQDVDDYDRSSTSLPDSVEKRLDGADALKEEERQSADGDDDVDNEEISQHSADGEQGTGLAKVISRVLSRTSTKSLWNPGPPPDGGLKAWTTVACAHLVVMNTWGFINSFGVFQAYYTASLARPPADISWIGSVQIFLLFFVGTFTGRLTDAGYFRHIFLLGCIFQVIGIFTLAAVPQPGSYWQVFLAQGVCMGLGNGCLFCPCMTTVSTYFSKKRSLAIGIVACGSATGGLVFPTMVRQLLPSVGFAWTVRAIGFIQVVTLFASFLGIRPRIPPRKTGPVVDWMAFRELEYMFYALGSFCCFLGIYFAFYYVASFSRDIIGLSYTESLNLLLVMNGVGVIGRLGPNHMADRVGPINVFIPIAGIAGICVFCWMVVHSIASMYVWACFYGMAAGGIQSLFPAGLSSLTTDLRKAGVRMGMVFTISSFATLTGPPIAGAILTASGGRYVGAQAFAGSTLLMGMGFMAAARAARGRRENNKGWRVKV</sequence>
<evidence type="ECO:0000256" key="2">
    <source>
        <dbReference type="ARBA" id="ARBA00006727"/>
    </source>
</evidence>
<keyword evidence="4" id="KW-1133">Transmembrane helix</keyword>
<dbReference type="EMBL" id="JAULSW010000011">
    <property type="protein sequence ID" value="KAK3367618.1"/>
    <property type="molecule type" value="Genomic_DNA"/>
</dbReference>
<dbReference type="InterPro" id="IPR011701">
    <property type="entry name" value="MFS"/>
</dbReference>
<dbReference type="Proteomes" id="UP001285441">
    <property type="component" value="Unassembled WGS sequence"/>
</dbReference>
<reference evidence="5" key="1">
    <citation type="journal article" date="2023" name="Mol. Phylogenet. Evol.">
        <title>Genome-scale phylogeny and comparative genomics of the fungal order Sordariales.</title>
        <authorList>
            <person name="Hensen N."/>
            <person name="Bonometti L."/>
            <person name="Westerberg I."/>
            <person name="Brannstrom I.O."/>
            <person name="Guillou S."/>
            <person name="Cros-Aarteil S."/>
            <person name="Calhoun S."/>
            <person name="Haridas S."/>
            <person name="Kuo A."/>
            <person name="Mondo S."/>
            <person name="Pangilinan J."/>
            <person name="Riley R."/>
            <person name="LaButti K."/>
            <person name="Andreopoulos B."/>
            <person name="Lipzen A."/>
            <person name="Chen C."/>
            <person name="Yan M."/>
            <person name="Daum C."/>
            <person name="Ng V."/>
            <person name="Clum A."/>
            <person name="Steindorff A."/>
            <person name="Ohm R.A."/>
            <person name="Martin F."/>
            <person name="Silar P."/>
            <person name="Natvig D.O."/>
            <person name="Lalanne C."/>
            <person name="Gautier V."/>
            <person name="Ament-Velasquez S.L."/>
            <person name="Kruys A."/>
            <person name="Hutchinson M.I."/>
            <person name="Powell A.J."/>
            <person name="Barry K."/>
            <person name="Miller A.N."/>
            <person name="Grigoriev I.V."/>
            <person name="Debuchy R."/>
            <person name="Gladieux P."/>
            <person name="Hiltunen Thoren M."/>
            <person name="Johannesson H."/>
        </authorList>
    </citation>
    <scope>NUCLEOTIDE SEQUENCE</scope>
    <source>
        <strain evidence="5">CBS 232.78</strain>
    </source>
</reference>
<feature type="transmembrane region" description="Helical" evidence="4">
    <location>
        <begin position="175"/>
        <end position="193"/>
    </location>
</feature>
<proteinExistence type="inferred from homology"/>
<evidence type="ECO:0000313" key="5">
    <source>
        <dbReference type="EMBL" id="KAK3367618.1"/>
    </source>
</evidence>
<keyword evidence="6" id="KW-1185">Reference proteome</keyword>
<dbReference type="PANTHER" id="PTHR11360:SF130">
    <property type="entry name" value="MAJOR FACILITATOR SUPERFAMILY (MFS) PROFILE DOMAIN-CONTAINING PROTEIN-RELATED"/>
    <property type="match status" value="1"/>
</dbReference>
<feature type="compositionally biased region" description="Acidic residues" evidence="3">
    <location>
        <begin position="54"/>
        <end position="63"/>
    </location>
</feature>
<dbReference type="InterPro" id="IPR036259">
    <property type="entry name" value="MFS_trans_sf"/>
</dbReference>
<feature type="transmembrane region" description="Helical" evidence="4">
    <location>
        <begin position="399"/>
        <end position="424"/>
    </location>
</feature>
<keyword evidence="4" id="KW-0472">Membrane</keyword>
<feature type="region of interest" description="Disordered" evidence="3">
    <location>
        <begin position="1"/>
        <end position="75"/>
    </location>
</feature>
<keyword evidence="4" id="KW-0812">Transmembrane</keyword>
<feature type="transmembrane region" description="Helical" evidence="4">
    <location>
        <begin position="373"/>
        <end position="393"/>
    </location>
</feature>
<comment type="subcellular location">
    <subcellularLocation>
        <location evidence="1">Membrane</location>
        <topology evidence="1">Multi-pass membrane protein</topology>
    </subcellularLocation>
</comment>
<evidence type="ECO:0000313" key="6">
    <source>
        <dbReference type="Proteomes" id="UP001285441"/>
    </source>
</evidence>
<comment type="caution">
    <text evidence="5">The sequence shown here is derived from an EMBL/GenBank/DDBJ whole genome shotgun (WGS) entry which is preliminary data.</text>
</comment>
<protein>
    <submittedName>
        <fullName evidence="5">Major facilitator superfamily domain-containing protein</fullName>
    </submittedName>
</protein>
<reference evidence="5" key="2">
    <citation type="submission" date="2023-06" db="EMBL/GenBank/DDBJ databases">
        <authorList>
            <consortium name="Lawrence Berkeley National Laboratory"/>
            <person name="Haridas S."/>
            <person name="Hensen N."/>
            <person name="Bonometti L."/>
            <person name="Westerberg I."/>
            <person name="Brannstrom I.O."/>
            <person name="Guillou S."/>
            <person name="Cros-Aarteil S."/>
            <person name="Calhoun S."/>
            <person name="Kuo A."/>
            <person name="Mondo S."/>
            <person name="Pangilinan J."/>
            <person name="Riley R."/>
            <person name="LaButti K."/>
            <person name="Andreopoulos B."/>
            <person name="Lipzen A."/>
            <person name="Chen C."/>
            <person name="Yanf M."/>
            <person name="Daum C."/>
            <person name="Ng V."/>
            <person name="Clum A."/>
            <person name="Steindorff A."/>
            <person name="Ohm R."/>
            <person name="Martin F."/>
            <person name="Silar P."/>
            <person name="Natvig D."/>
            <person name="Lalanne C."/>
            <person name="Gautier V."/>
            <person name="Ament-velasquez S.L."/>
            <person name="Kruys A."/>
            <person name="Hutchinson M.I."/>
            <person name="Powell A.J."/>
            <person name="Barry K."/>
            <person name="Miller A.N."/>
            <person name="Grigoriev I.V."/>
            <person name="Debuchy R."/>
            <person name="Gladieux P."/>
            <person name="Thoren M.H."/>
            <person name="Johannesson H."/>
        </authorList>
    </citation>
    <scope>NUCLEOTIDE SEQUENCE</scope>
    <source>
        <strain evidence="5">CBS 232.78</strain>
    </source>
</reference>
<dbReference type="AlphaFoldDB" id="A0AAE0N2D6"/>
<evidence type="ECO:0000256" key="3">
    <source>
        <dbReference type="SAM" id="MobiDB-lite"/>
    </source>
</evidence>
<dbReference type="PANTHER" id="PTHR11360">
    <property type="entry name" value="MONOCARBOXYLATE TRANSPORTER"/>
    <property type="match status" value="1"/>
</dbReference>
<feature type="transmembrane region" description="Helical" evidence="4">
    <location>
        <begin position="465"/>
        <end position="485"/>
    </location>
</feature>
<dbReference type="GO" id="GO:0016020">
    <property type="term" value="C:membrane"/>
    <property type="evidence" value="ECO:0007669"/>
    <property type="project" value="UniProtKB-SubCell"/>
</dbReference>
<name>A0AAE0N2D6_9PEZI</name>
<organism evidence="5 6">
    <name type="scientific">Podospora didyma</name>
    <dbReference type="NCBI Taxonomy" id="330526"/>
    <lineage>
        <taxon>Eukaryota</taxon>
        <taxon>Fungi</taxon>
        <taxon>Dikarya</taxon>
        <taxon>Ascomycota</taxon>
        <taxon>Pezizomycotina</taxon>
        <taxon>Sordariomycetes</taxon>
        <taxon>Sordariomycetidae</taxon>
        <taxon>Sordariales</taxon>
        <taxon>Podosporaceae</taxon>
        <taxon>Podospora</taxon>
    </lineage>
</organism>
<dbReference type="InterPro" id="IPR050327">
    <property type="entry name" value="Proton-linked_MCT"/>
</dbReference>
<dbReference type="Gene3D" id="1.20.1250.20">
    <property type="entry name" value="MFS general substrate transporter like domains"/>
    <property type="match status" value="2"/>
</dbReference>